<evidence type="ECO:0000313" key="3">
    <source>
        <dbReference type="Proteomes" id="UP000218418"/>
    </source>
</evidence>
<dbReference type="InterPro" id="IPR036361">
    <property type="entry name" value="SAP_dom_sf"/>
</dbReference>
<protein>
    <recommendedName>
        <fullName evidence="1">SAP domain-containing protein</fullName>
    </recommendedName>
</protein>
<dbReference type="SUPFAM" id="SSF68906">
    <property type="entry name" value="SAP domain"/>
    <property type="match status" value="1"/>
</dbReference>
<reference evidence="2 3" key="1">
    <citation type="submission" date="2017-06" db="EMBL/GenBank/DDBJ databases">
        <title>Genome sequencing of cyanobaciteial culture collection at National Institute for Environmental Studies (NIES).</title>
        <authorList>
            <person name="Hirose Y."/>
            <person name="Shimura Y."/>
            <person name="Fujisawa T."/>
            <person name="Nakamura Y."/>
            <person name="Kawachi M."/>
        </authorList>
    </citation>
    <scope>NUCLEOTIDE SEQUENCE [LARGE SCALE GENOMIC DNA]</scope>
    <source>
        <strain evidence="2 3">NIES-267</strain>
        <plasmid evidence="3">Plasmid2 dna</plasmid>
    </source>
</reference>
<sequence>MEEKLIRNLERIMFTVKQLRETAKSMGLIRLSKLRKAELDALVKAKLTGKEIPLQHLKPTVICKQFLNTRFVEWKCENLNFLTVELLKNMCSLKGFKRSGKKSELINRFVTAQALCNVLRQYTKDDIQLLADSYKGRELKEMLKKARTVHKVSVVPVKYAMAAGLISWRDGCLSRGMRFYKECKEQLRVIKERRRQAESQELVAA</sequence>
<gene>
    <name evidence="2" type="ORF">NIES267_73510</name>
</gene>
<dbReference type="Gene3D" id="1.10.720.30">
    <property type="entry name" value="SAP domain"/>
    <property type="match status" value="1"/>
</dbReference>
<dbReference type="Proteomes" id="UP000218418">
    <property type="component" value="Plasmid plasmid2"/>
</dbReference>
<dbReference type="PROSITE" id="PS50800">
    <property type="entry name" value="SAP"/>
    <property type="match status" value="1"/>
</dbReference>
<proteinExistence type="predicted"/>
<dbReference type="AlphaFoldDB" id="A0A1Z4M2X7"/>
<evidence type="ECO:0000259" key="1">
    <source>
        <dbReference type="PROSITE" id="PS50800"/>
    </source>
</evidence>
<feature type="domain" description="SAP" evidence="1">
    <location>
        <begin position="79"/>
        <end position="113"/>
    </location>
</feature>
<organism evidence="2 3">
    <name type="scientific">Calothrix parasitica NIES-267</name>
    <dbReference type="NCBI Taxonomy" id="1973488"/>
    <lineage>
        <taxon>Bacteria</taxon>
        <taxon>Bacillati</taxon>
        <taxon>Cyanobacteriota</taxon>
        <taxon>Cyanophyceae</taxon>
        <taxon>Nostocales</taxon>
        <taxon>Calotrichaceae</taxon>
        <taxon>Calothrix</taxon>
    </lineage>
</organism>
<keyword evidence="2" id="KW-0614">Plasmid</keyword>
<keyword evidence="3" id="KW-1185">Reference proteome</keyword>
<dbReference type="EMBL" id="AP018229">
    <property type="protein sequence ID" value="BAY87827.1"/>
    <property type="molecule type" value="Genomic_DNA"/>
</dbReference>
<dbReference type="OrthoDB" id="3078632at2"/>
<accession>A0A1Z4M2X7</accession>
<evidence type="ECO:0000313" key="2">
    <source>
        <dbReference type="EMBL" id="BAY87827.1"/>
    </source>
</evidence>
<dbReference type="InterPro" id="IPR003034">
    <property type="entry name" value="SAP_dom"/>
</dbReference>
<name>A0A1Z4M2X7_9CYAN</name>
<geneLocation type="plasmid" evidence="3">
    <name>Plasmid2 dna</name>
</geneLocation>